<organism evidence="2 3">
    <name type="scientific">Candidatus Magasanikbacteria bacterium RIFCSPLOWO2_12_FULL_43_12</name>
    <dbReference type="NCBI Taxonomy" id="1798692"/>
    <lineage>
        <taxon>Bacteria</taxon>
        <taxon>Candidatus Magasanikiibacteriota</taxon>
    </lineage>
</organism>
<dbReference type="Proteomes" id="UP000178347">
    <property type="component" value="Unassembled WGS sequence"/>
</dbReference>
<feature type="transmembrane region" description="Helical" evidence="1">
    <location>
        <begin position="69"/>
        <end position="91"/>
    </location>
</feature>
<evidence type="ECO:0000256" key="1">
    <source>
        <dbReference type="SAM" id="Phobius"/>
    </source>
</evidence>
<feature type="transmembrane region" description="Helical" evidence="1">
    <location>
        <begin position="163"/>
        <end position="180"/>
    </location>
</feature>
<keyword evidence="1" id="KW-0812">Transmembrane</keyword>
<reference evidence="2 3" key="1">
    <citation type="journal article" date="2016" name="Nat. Commun.">
        <title>Thousands of microbial genomes shed light on interconnected biogeochemical processes in an aquifer system.</title>
        <authorList>
            <person name="Anantharaman K."/>
            <person name="Brown C.T."/>
            <person name="Hug L.A."/>
            <person name="Sharon I."/>
            <person name="Castelle C.J."/>
            <person name="Probst A.J."/>
            <person name="Thomas B.C."/>
            <person name="Singh A."/>
            <person name="Wilkins M.J."/>
            <person name="Karaoz U."/>
            <person name="Brodie E.L."/>
            <person name="Williams K.H."/>
            <person name="Hubbard S.S."/>
            <person name="Banfield J.F."/>
        </authorList>
    </citation>
    <scope>NUCLEOTIDE SEQUENCE [LARGE SCALE GENOMIC DNA]</scope>
</reference>
<dbReference type="STRING" id="1798692.A3G00_00935"/>
<feature type="transmembrane region" description="Helical" evidence="1">
    <location>
        <begin position="103"/>
        <end position="125"/>
    </location>
</feature>
<dbReference type="AlphaFoldDB" id="A0A1F6MRV7"/>
<gene>
    <name evidence="2" type="ORF">A3G00_00935</name>
</gene>
<feature type="transmembrane region" description="Helical" evidence="1">
    <location>
        <begin position="34"/>
        <end position="57"/>
    </location>
</feature>
<sequence length="214" mass="23643">MKKLPFVILLNLFGLFLLPAVTFAFNPGDEYGILAYLIIIIGGPILLIILLIIWLICFLKTGFKKSTGIMAWIVWTIGAIIGGFIVLGVLTSQKLMTPLVAPIIANAHLAVIILLTILLMTWLICLRKMGLKKSLKAIGWVVCIFVLIIWFDIIISITGSKSLGIGILLITWLICLRKMGLKKSLKAIGWVVWWIIGIFILTMLVNNAVSIMGV</sequence>
<keyword evidence="1" id="KW-1133">Transmembrane helix</keyword>
<feature type="transmembrane region" description="Helical" evidence="1">
    <location>
        <begin position="187"/>
        <end position="209"/>
    </location>
</feature>
<name>A0A1F6MRV7_9BACT</name>
<keyword evidence="1" id="KW-0472">Membrane</keyword>
<comment type="caution">
    <text evidence="2">The sequence shown here is derived from an EMBL/GenBank/DDBJ whole genome shotgun (WGS) entry which is preliminary data.</text>
</comment>
<proteinExistence type="predicted"/>
<evidence type="ECO:0000313" key="2">
    <source>
        <dbReference type="EMBL" id="OGH74409.1"/>
    </source>
</evidence>
<protein>
    <submittedName>
        <fullName evidence="2">Uncharacterized protein</fullName>
    </submittedName>
</protein>
<accession>A0A1F6MRV7</accession>
<feature type="transmembrane region" description="Helical" evidence="1">
    <location>
        <begin position="137"/>
        <end position="157"/>
    </location>
</feature>
<evidence type="ECO:0000313" key="3">
    <source>
        <dbReference type="Proteomes" id="UP000178347"/>
    </source>
</evidence>
<dbReference type="EMBL" id="MFQN01000016">
    <property type="protein sequence ID" value="OGH74409.1"/>
    <property type="molecule type" value="Genomic_DNA"/>
</dbReference>